<feature type="region of interest" description="Disordered" evidence="4">
    <location>
        <begin position="307"/>
        <end position="329"/>
    </location>
</feature>
<evidence type="ECO:0000256" key="4">
    <source>
        <dbReference type="SAM" id="MobiDB-lite"/>
    </source>
</evidence>
<keyword evidence="5" id="KW-0732">Signal</keyword>
<dbReference type="InterPro" id="IPR017946">
    <property type="entry name" value="PLC-like_Pdiesterase_TIM-brl"/>
</dbReference>
<dbReference type="EMBL" id="GBEZ01007715">
    <property type="protein sequence ID" value="JAC77768.1"/>
    <property type="molecule type" value="Transcribed_RNA"/>
</dbReference>
<keyword evidence="2" id="KW-0319">Glycerol metabolism</keyword>
<dbReference type="Gene3D" id="3.20.20.190">
    <property type="entry name" value="Phosphatidylinositol (PI) phosphodiesterase"/>
    <property type="match status" value="1"/>
</dbReference>
<evidence type="ECO:0000313" key="7">
    <source>
        <dbReference type="EMBL" id="JAC77768.1"/>
    </source>
</evidence>
<feature type="domain" description="GP-PDE" evidence="6">
    <location>
        <begin position="47"/>
        <end position="302"/>
    </location>
</feature>
<evidence type="ECO:0000256" key="1">
    <source>
        <dbReference type="ARBA" id="ARBA00012247"/>
    </source>
</evidence>
<gene>
    <name evidence="7" type="ORF">TSPGSL018_16830</name>
</gene>
<evidence type="ECO:0000259" key="6">
    <source>
        <dbReference type="PROSITE" id="PS51704"/>
    </source>
</evidence>
<organism evidence="7">
    <name type="scientific">Tetraselmis sp. GSL018</name>
    <dbReference type="NCBI Taxonomy" id="582737"/>
    <lineage>
        <taxon>Eukaryota</taxon>
        <taxon>Viridiplantae</taxon>
        <taxon>Chlorophyta</taxon>
        <taxon>core chlorophytes</taxon>
        <taxon>Chlorodendrophyceae</taxon>
        <taxon>Chlorodendrales</taxon>
        <taxon>Chlorodendraceae</taxon>
        <taxon>Tetraselmis</taxon>
    </lineage>
</organism>
<reference evidence="7" key="1">
    <citation type="submission" date="2014-05" db="EMBL/GenBank/DDBJ databases">
        <title>The transcriptome of the halophilic microalga Tetraselmis sp. GSL018 isolated from the Great Salt Lake, Utah.</title>
        <authorList>
            <person name="Jinkerson R.E."/>
            <person name="D'Adamo S."/>
            <person name="Posewitz M.C."/>
        </authorList>
    </citation>
    <scope>NUCLEOTIDE SEQUENCE</scope>
    <source>
        <strain evidence="7">GSL018</strain>
    </source>
</reference>
<evidence type="ECO:0000256" key="3">
    <source>
        <dbReference type="ARBA" id="ARBA00047512"/>
    </source>
</evidence>
<name>A0A061S0K6_9CHLO</name>
<dbReference type="GO" id="GO:0008889">
    <property type="term" value="F:glycerophosphodiester phosphodiesterase activity"/>
    <property type="evidence" value="ECO:0007669"/>
    <property type="project" value="UniProtKB-EC"/>
</dbReference>
<dbReference type="PROSITE" id="PS51704">
    <property type="entry name" value="GP_PDE"/>
    <property type="match status" value="1"/>
</dbReference>
<feature type="chain" id="PRO_5001610896" description="glycerophosphodiester phosphodiesterase" evidence="5">
    <location>
        <begin position="20"/>
        <end position="329"/>
    </location>
</feature>
<dbReference type="GO" id="GO:0006071">
    <property type="term" value="P:glycerol metabolic process"/>
    <property type="evidence" value="ECO:0007669"/>
    <property type="project" value="UniProtKB-KW"/>
</dbReference>
<proteinExistence type="predicted"/>
<evidence type="ECO:0000256" key="5">
    <source>
        <dbReference type="SAM" id="SignalP"/>
    </source>
</evidence>
<dbReference type="AlphaFoldDB" id="A0A061S0K6"/>
<evidence type="ECO:0000256" key="2">
    <source>
        <dbReference type="ARBA" id="ARBA00022798"/>
    </source>
</evidence>
<dbReference type="InterPro" id="IPR030395">
    <property type="entry name" value="GP_PDE_dom"/>
</dbReference>
<dbReference type="EC" id="3.1.4.46" evidence="1"/>
<dbReference type="GO" id="GO:0006629">
    <property type="term" value="P:lipid metabolic process"/>
    <property type="evidence" value="ECO:0007669"/>
    <property type="project" value="InterPro"/>
</dbReference>
<feature type="signal peptide" evidence="5">
    <location>
        <begin position="1"/>
        <end position="19"/>
    </location>
</feature>
<comment type="catalytic activity">
    <reaction evidence="3">
        <text>a sn-glycero-3-phosphodiester + H2O = an alcohol + sn-glycerol 3-phosphate + H(+)</text>
        <dbReference type="Rhea" id="RHEA:12969"/>
        <dbReference type="ChEBI" id="CHEBI:15377"/>
        <dbReference type="ChEBI" id="CHEBI:15378"/>
        <dbReference type="ChEBI" id="CHEBI:30879"/>
        <dbReference type="ChEBI" id="CHEBI:57597"/>
        <dbReference type="ChEBI" id="CHEBI:83408"/>
        <dbReference type="EC" id="3.1.4.46"/>
    </reaction>
</comment>
<sequence>MATKTCFVLLGLALVFVFGALVAKNKWREANAAAGTLQGKWLTDPKLGICSHRTNASEVGGDSATPSALRLLWSSGIECFDLDVVQTRDGALLAAHPSRLQSFLSTTSPRNAGLRSDLYSHAQLKTWGASETAIPLLKDVAEEFSSLVRQKLLATVGSAGSAKDSLLLLDLKGAAFSRVGVTAVAHLVKELGIQDNTLVWVPDTHPRAAELVEAARQAAPELGLLQGFPDRRSGWGRTAVGDSFRAVGPVVNAPRELFAEAAARRLPAFAWLVNSRRDLLKAAEVGSRFVISDEPVAMLREAEASDARRRAGGGGHSARGCPQCAASVA</sequence>
<dbReference type="SUPFAM" id="SSF51695">
    <property type="entry name" value="PLC-like phosphodiesterases"/>
    <property type="match status" value="1"/>
</dbReference>
<protein>
    <recommendedName>
        <fullName evidence="1">glycerophosphodiester phosphodiesterase</fullName>
        <ecNumber evidence="1">3.1.4.46</ecNumber>
    </recommendedName>
</protein>
<accession>A0A061S0K6</accession>